<dbReference type="InterPro" id="IPR039032">
    <property type="entry name" value="Rim-like"/>
</dbReference>
<dbReference type="InterPro" id="IPR001478">
    <property type="entry name" value="PDZ"/>
</dbReference>
<dbReference type="AlphaFoldDB" id="A0A0M3J9A2"/>
<sequence>MFSWKSLLQHPVTWQPSADQRRLIGHMILHKTDGPHGGDLGLKVVGGRRSDTGRLGAFITRVKSGSVADTVGRLRAGDEVLEWNGHQLQNATFDQVYEIISSSKNDNQVELIVSRSARSADFFLFYRSESFEII</sequence>
<dbReference type="Proteomes" id="UP000267096">
    <property type="component" value="Unassembled WGS sequence"/>
</dbReference>
<dbReference type="GO" id="GO:0042391">
    <property type="term" value="P:regulation of membrane potential"/>
    <property type="evidence" value="ECO:0007669"/>
    <property type="project" value="TreeGrafter"/>
</dbReference>
<dbReference type="GO" id="GO:0044325">
    <property type="term" value="F:transmembrane transporter binding"/>
    <property type="evidence" value="ECO:0007669"/>
    <property type="project" value="TreeGrafter"/>
</dbReference>
<dbReference type="InterPro" id="IPR036034">
    <property type="entry name" value="PDZ_sf"/>
</dbReference>
<dbReference type="GO" id="GO:0031267">
    <property type="term" value="F:small GTPase binding"/>
    <property type="evidence" value="ECO:0007669"/>
    <property type="project" value="InterPro"/>
</dbReference>
<protein>
    <submittedName>
        <fullName evidence="4">HMG-CoA synthase (inferred by orthology to a S. mansoni protein)</fullName>
    </submittedName>
</protein>
<dbReference type="GO" id="GO:0050806">
    <property type="term" value="P:positive regulation of synaptic transmission"/>
    <property type="evidence" value="ECO:0007669"/>
    <property type="project" value="TreeGrafter"/>
</dbReference>
<dbReference type="PANTHER" id="PTHR12157:SF21">
    <property type="entry name" value="RAB3 INTERACTING MOLECULE, ISOFORM F"/>
    <property type="match status" value="1"/>
</dbReference>
<feature type="domain" description="PDZ" evidence="1">
    <location>
        <begin position="26"/>
        <end position="115"/>
    </location>
</feature>
<dbReference type="CDD" id="cd06714">
    <property type="entry name" value="PDZ_RIM-like"/>
    <property type="match status" value="1"/>
</dbReference>
<keyword evidence="3" id="KW-1185">Reference proteome</keyword>
<dbReference type="PROSITE" id="PS50106">
    <property type="entry name" value="PDZ"/>
    <property type="match status" value="1"/>
</dbReference>
<dbReference type="Gene3D" id="2.30.42.10">
    <property type="match status" value="1"/>
</dbReference>
<organism evidence="4">
    <name type="scientific">Anisakis simplex</name>
    <name type="common">Herring worm</name>
    <dbReference type="NCBI Taxonomy" id="6269"/>
    <lineage>
        <taxon>Eukaryota</taxon>
        <taxon>Metazoa</taxon>
        <taxon>Ecdysozoa</taxon>
        <taxon>Nematoda</taxon>
        <taxon>Chromadorea</taxon>
        <taxon>Rhabditida</taxon>
        <taxon>Spirurina</taxon>
        <taxon>Ascaridomorpha</taxon>
        <taxon>Ascaridoidea</taxon>
        <taxon>Anisakidae</taxon>
        <taxon>Anisakis</taxon>
        <taxon>Anisakis simplex complex</taxon>
    </lineage>
</organism>
<dbReference type="EMBL" id="UYRR01006605">
    <property type="protein sequence ID" value="VDK22777.1"/>
    <property type="molecule type" value="Genomic_DNA"/>
</dbReference>
<reference evidence="2 3" key="2">
    <citation type="submission" date="2018-11" db="EMBL/GenBank/DDBJ databases">
        <authorList>
            <consortium name="Pathogen Informatics"/>
        </authorList>
    </citation>
    <scope>NUCLEOTIDE SEQUENCE [LARGE SCALE GENOMIC DNA]</scope>
</reference>
<evidence type="ECO:0000313" key="2">
    <source>
        <dbReference type="EMBL" id="VDK22777.1"/>
    </source>
</evidence>
<proteinExistence type="predicted"/>
<dbReference type="GO" id="GO:0048167">
    <property type="term" value="P:regulation of synaptic plasticity"/>
    <property type="evidence" value="ECO:0007669"/>
    <property type="project" value="TreeGrafter"/>
</dbReference>
<dbReference type="GO" id="GO:0048791">
    <property type="term" value="P:calcium ion-regulated exocytosis of neurotransmitter"/>
    <property type="evidence" value="ECO:0007669"/>
    <property type="project" value="TreeGrafter"/>
</dbReference>
<gene>
    <name evidence="2" type="ORF">ASIM_LOCUS3985</name>
</gene>
<evidence type="ECO:0000313" key="3">
    <source>
        <dbReference type="Proteomes" id="UP000267096"/>
    </source>
</evidence>
<dbReference type="SMART" id="SM00228">
    <property type="entry name" value="PDZ"/>
    <property type="match status" value="1"/>
</dbReference>
<evidence type="ECO:0000259" key="1">
    <source>
        <dbReference type="PROSITE" id="PS50106"/>
    </source>
</evidence>
<accession>A0A0M3J9A2</accession>
<dbReference type="WBParaSite" id="ASIM_0000416301-mRNA-1">
    <property type="protein sequence ID" value="ASIM_0000416301-mRNA-1"/>
    <property type="gene ID" value="ASIM_0000416301"/>
</dbReference>
<dbReference type="SUPFAM" id="SSF50156">
    <property type="entry name" value="PDZ domain-like"/>
    <property type="match status" value="1"/>
</dbReference>
<dbReference type="FunFam" id="2.30.42.10:FF:000003">
    <property type="entry name" value="Regulating synaptic membrane exocytosis protein 1, putative"/>
    <property type="match status" value="1"/>
</dbReference>
<name>A0A0M3J9A2_ANISI</name>
<dbReference type="OrthoDB" id="420032at2759"/>
<dbReference type="GO" id="GO:0042734">
    <property type="term" value="C:presynaptic membrane"/>
    <property type="evidence" value="ECO:0007669"/>
    <property type="project" value="TreeGrafter"/>
</dbReference>
<dbReference type="GO" id="GO:0048788">
    <property type="term" value="C:cytoskeleton of presynaptic active zone"/>
    <property type="evidence" value="ECO:0007669"/>
    <property type="project" value="TreeGrafter"/>
</dbReference>
<evidence type="ECO:0000313" key="4">
    <source>
        <dbReference type="WBParaSite" id="ASIM_0000416301-mRNA-1"/>
    </source>
</evidence>
<dbReference type="Pfam" id="PF00595">
    <property type="entry name" value="PDZ"/>
    <property type="match status" value="1"/>
</dbReference>
<dbReference type="PANTHER" id="PTHR12157">
    <property type="entry name" value="REGULATING SYNAPTIC MEMBRANE EXOCYTOSIS PROTEIN"/>
    <property type="match status" value="1"/>
</dbReference>
<reference evidence="4" key="1">
    <citation type="submission" date="2017-02" db="UniProtKB">
        <authorList>
            <consortium name="WormBaseParasite"/>
        </authorList>
    </citation>
    <scope>IDENTIFICATION</scope>
</reference>